<dbReference type="EMBL" id="DS028137">
    <property type="protein sequence ID" value="EEY58725.1"/>
    <property type="molecule type" value="Genomic_DNA"/>
</dbReference>
<dbReference type="VEuPathDB" id="FungiDB:PITG_10854"/>
<dbReference type="KEGG" id="pif:PITG_10854"/>
<dbReference type="RefSeq" id="XP_002901669.1">
    <property type="nucleotide sequence ID" value="XM_002901623.1"/>
</dbReference>
<evidence type="ECO:0000313" key="1">
    <source>
        <dbReference type="EMBL" id="EEY58725.1"/>
    </source>
</evidence>
<organism evidence="1 2">
    <name type="scientific">Phytophthora infestans (strain T30-4)</name>
    <name type="common">Potato late blight agent</name>
    <dbReference type="NCBI Taxonomy" id="403677"/>
    <lineage>
        <taxon>Eukaryota</taxon>
        <taxon>Sar</taxon>
        <taxon>Stramenopiles</taxon>
        <taxon>Oomycota</taxon>
        <taxon>Peronosporomycetes</taxon>
        <taxon>Peronosporales</taxon>
        <taxon>Peronosporaceae</taxon>
        <taxon>Phytophthora</taxon>
    </lineage>
</organism>
<evidence type="ECO:0000313" key="2">
    <source>
        <dbReference type="Proteomes" id="UP000006643"/>
    </source>
</evidence>
<reference evidence="2" key="1">
    <citation type="journal article" date="2009" name="Nature">
        <title>Genome sequence and analysis of the Irish potato famine pathogen Phytophthora infestans.</title>
        <authorList>
            <consortium name="The Broad Institute Genome Sequencing Platform"/>
            <person name="Haas B.J."/>
            <person name="Kamoun S."/>
            <person name="Zody M.C."/>
            <person name="Jiang R.H."/>
            <person name="Handsaker R.E."/>
            <person name="Cano L.M."/>
            <person name="Grabherr M."/>
            <person name="Kodira C.D."/>
            <person name="Raffaele S."/>
            <person name="Torto-Alalibo T."/>
            <person name="Bozkurt T.O."/>
            <person name="Ah-Fong A.M."/>
            <person name="Alvarado L."/>
            <person name="Anderson V.L."/>
            <person name="Armstrong M.R."/>
            <person name="Avrova A."/>
            <person name="Baxter L."/>
            <person name="Beynon J."/>
            <person name="Boevink P.C."/>
            <person name="Bollmann S.R."/>
            <person name="Bos J.I."/>
            <person name="Bulone V."/>
            <person name="Cai G."/>
            <person name="Cakir C."/>
            <person name="Carrington J.C."/>
            <person name="Chawner M."/>
            <person name="Conti L."/>
            <person name="Costanzo S."/>
            <person name="Ewan R."/>
            <person name="Fahlgren N."/>
            <person name="Fischbach M.A."/>
            <person name="Fugelstad J."/>
            <person name="Gilroy E.M."/>
            <person name="Gnerre S."/>
            <person name="Green P.J."/>
            <person name="Grenville-Briggs L.J."/>
            <person name="Griffith J."/>
            <person name="Grunwald N.J."/>
            <person name="Horn K."/>
            <person name="Horner N.R."/>
            <person name="Hu C.H."/>
            <person name="Huitema E."/>
            <person name="Jeong D.H."/>
            <person name="Jones A.M."/>
            <person name="Jones J.D."/>
            <person name="Jones R.W."/>
            <person name="Karlsson E.K."/>
            <person name="Kunjeti S.G."/>
            <person name="Lamour K."/>
            <person name="Liu Z."/>
            <person name="Ma L."/>
            <person name="Maclean D."/>
            <person name="Chibucos M.C."/>
            <person name="McDonald H."/>
            <person name="McWalters J."/>
            <person name="Meijer H.J."/>
            <person name="Morgan W."/>
            <person name="Morris P.F."/>
            <person name="Munro C.A."/>
            <person name="O'Neill K."/>
            <person name="Ospina-Giraldo M."/>
            <person name="Pinzon A."/>
            <person name="Pritchard L."/>
            <person name="Ramsahoye B."/>
            <person name="Ren Q."/>
            <person name="Restrepo S."/>
            <person name="Roy S."/>
            <person name="Sadanandom A."/>
            <person name="Savidor A."/>
            <person name="Schornack S."/>
            <person name="Schwartz D.C."/>
            <person name="Schumann U.D."/>
            <person name="Schwessinger B."/>
            <person name="Seyer L."/>
            <person name="Sharpe T."/>
            <person name="Silvar C."/>
            <person name="Song J."/>
            <person name="Studholme D.J."/>
            <person name="Sykes S."/>
            <person name="Thines M."/>
            <person name="van de Vondervoort P.J."/>
            <person name="Phuntumart V."/>
            <person name="Wawra S."/>
            <person name="Weide R."/>
            <person name="Win J."/>
            <person name="Young C."/>
            <person name="Zhou S."/>
            <person name="Fry W."/>
            <person name="Meyers B.C."/>
            <person name="van West P."/>
            <person name="Ristaino J."/>
            <person name="Govers F."/>
            <person name="Birch P.R."/>
            <person name="Whisson S.C."/>
            <person name="Judelson H.S."/>
            <person name="Nusbaum C."/>
        </authorList>
    </citation>
    <scope>NUCLEOTIDE SEQUENCE [LARGE SCALE GENOMIC DNA]</scope>
    <source>
        <strain evidence="2">T30-4</strain>
    </source>
</reference>
<accession>D0NH86</accession>
<dbReference type="HOGENOM" id="CLU_2727700_0_0_1"/>
<dbReference type="InParanoid" id="D0NH86"/>
<sequence>MIAVTVSSESILCSSQAAVTPIYIAAMDSKSVVAIVEAMCRDLLDITGTARTIMHYWNLNALSDAVRAPIAA</sequence>
<dbReference type="Proteomes" id="UP000006643">
    <property type="component" value="Unassembled WGS sequence"/>
</dbReference>
<keyword evidence="2" id="KW-1185">Reference proteome</keyword>
<proteinExistence type="predicted"/>
<dbReference type="AlphaFoldDB" id="D0NH86"/>
<name>D0NH86_PHYIT</name>
<gene>
    <name evidence="1" type="ORF">PITG_10854</name>
</gene>
<dbReference type="GeneID" id="9476055"/>
<protein>
    <submittedName>
        <fullName evidence="1">Uncharacterized protein</fullName>
    </submittedName>
</protein>